<keyword evidence="1" id="KW-1133">Transmembrane helix</keyword>
<keyword evidence="1" id="KW-0812">Transmembrane</keyword>
<evidence type="ECO:0000256" key="1">
    <source>
        <dbReference type="SAM" id="Phobius"/>
    </source>
</evidence>
<accession>A0AAD7MMI3</accession>
<evidence type="ECO:0000313" key="3">
    <source>
        <dbReference type="Proteomes" id="UP001215598"/>
    </source>
</evidence>
<protein>
    <submittedName>
        <fullName evidence="2">Uncharacterized protein</fullName>
    </submittedName>
</protein>
<feature type="transmembrane region" description="Helical" evidence="1">
    <location>
        <begin position="44"/>
        <end position="63"/>
    </location>
</feature>
<gene>
    <name evidence="2" type="ORF">B0H16DRAFT_1599663</name>
</gene>
<keyword evidence="3" id="KW-1185">Reference proteome</keyword>
<name>A0AAD7MMI3_9AGAR</name>
<sequence length="99" mass="11339">MPHNAHVLPAILGILGYVAGTTYPRHKSIYSGEGSYLRLGLTGSYFAQWRFLCIVSFPLGSSLRASLMEWRAFAKETAREISRQDWADERMERNWESEV</sequence>
<comment type="caution">
    <text evidence="2">The sequence shown here is derived from an EMBL/GenBank/DDBJ whole genome shotgun (WGS) entry which is preliminary data.</text>
</comment>
<dbReference type="AlphaFoldDB" id="A0AAD7MMI3"/>
<organism evidence="2 3">
    <name type="scientific">Mycena metata</name>
    <dbReference type="NCBI Taxonomy" id="1033252"/>
    <lineage>
        <taxon>Eukaryota</taxon>
        <taxon>Fungi</taxon>
        <taxon>Dikarya</taxon>
        <taxon>Basidiomycota</taxon>
        <taxon>Agaricomycotina</taxon>
        <taxon>Agaricomycetes</taxon>
        <taxon>Agaricomycetidae</taxon>
        <taxon>Agaricales</taxon>
        <taxon>Marasmiineae</taxon>
        <taxon>Mycenaceae</taxon>
        <taxon>Mycena</taxon>
    </lineage>
</organism>
<dbReference type="Proteomes" id="UP001215598">
    <property type="component" value="Unassembled WGS sequence"/>
</dbReference>
<evidence type="ECO:0000313" key="2">
    <source>
        <dbReference type="EMBL" id="KAJ7722980.1"/>
    </source>
</evidence>
<proteinExistence type="predicted"/>
<reference evidence="2" key="1">
    <citation type="submission" date="2023-03" db="EMBL/GenBank/DDBJ databases">
        <title>Massive genome expansion in bonnet fungi (Mycena s.s.) driven by repeated elements and novel gene families across ecological guilds.</title>
        <authorList>
            <consortium name="Lawrence Berkeley National Laboratory"/>
            <person name="Harder C.B."/>
            <person name="Miyauchi S."/>
            <person name="Viragh M."/>
            <person name="Kuo A."/>
            <person name="Thoen E."/>
            <person name="Andreopoulos B."/>
            <person name="Lu D."/>
            <person name="Skrede I."/>
            <person name="Drula E."/>
            <person name="Henrissat B."/>
            <person name="Morin E."/>
            <person name="Kohler A."/>
            <person name="Barry K."/>
            <person name="LaButti K."/>
            <person name="Morin E."/>
            <person name="Salamov A."/>
            <person name="Lipzen A."/>
            <person name="Mereny Z."/>
            <person name="Hegedus B."/>
            <person name="Baldrian P."/>
            <person name="Stursova M."/>
            <person name="Weitz H."/>
            <person name="Taylor A."/>
            <person name="Grigoriev I.V."/>
            <person name="Nagy L.G."/>
            <person name="Martin F."/>
            <person name="Kauserud H."/>
        </authorList>
    </citation>
    <scope>NUCLEOTIDE SEQUENCE</scope>
    <source>
        <strain evidence="2">CBHHK182m</strain>
    </source>
</reference>
<keyword evidence="1" id="KW-0472">Membrane</keyword>
<dbReference type="EMBL" id="JARKIB010000215">
    <property type="protein sequence ID" value="KAJ7722980.1"/>
    <property type="molecule type" value="Genomic_DNA"/>
</dbReference>